<organism evidence="12 13">
    <name type="scientific">Rugamonas apoptosis</name>
    <dbReference type="NCBI Taxonomy" id="2758570"/>
    <lineage>
        <taxon>Bacteria</taxon>
        <taxon>Pseudomonadati</taxon>
        <taxon>Pseudomonadota</taxon>
        <taxon>Betaproteobacteria</taxon>
        <taxon>Burkholderiales</taxon>
        <taxon>Oxalobacteraceae</taxon>
        <taxon>Telluria group</taxon>
        <taxon>Rugamonas</taxon>
    </lineage>
</organism>
<dbReference type="NCBIfam" id="TIGR01536">
    <property type="entry name" value="asn_synth_AEB"/>
    <property type="match status" value="1"/>
</dbReference>
<keyword evidence="8" id="KW-0061">Asparagine biosynthesis</keyword>
<comment type="catalytic activity">
    <reaction evidence="7">
        <text>L-aspartate + L-glutamine + ATP + H2O = L-asparagine + L-glutamate + AMP + diphosphate + H(+)</text>
        <dbReference type="Rhea" id="RHEA:12228"/>
        <dbReference type="ChEBI" id="CHEBI:15377"/>
        <dbReference type="ChEBI" id="CHEBI:15378"/>
        <dbReference type="ChEBI" id="CHEBI:29985"/>
        <dbReference type="ChEBI" id="CHEBI:29991"/>
        <dbReference type="ChEBI" id="CHEBI:30616"/>
        <dbReference type="ChEBI" id="CHEBI:33019"/>
        <dbReference type="ChEBI" id="CHEBI:58048"/>
        <dbReference type="ChEBI" id="CHEBI:58359"/>
        <dbReference type="ChEBI" id="CHEBI:456215"/>
        <dbReference type="EC" id="6.3.5.4"/>
    </reaction>
</comment>
<evidence type="ECO:0000256" key="7">
    <source>
        <dbReference type="ARBA" id="ARBA00048741"/>
    </source>
</evidence>
<dbReference type="PROSITE" id="PS51278">
    <property type="entry name" value="GATASE_TYPE_2"/>
    <property type="match status" value="1"/>
</dbReference>
<dbReference type="PANTHER" id="PTHR43284">
    <property type="entry name" value="ASPARAGINE SYNTHETASE (GLUTAMINE-HYDROLYZING)"/>
    <property type="match status" value="1"/>
</dbReference>
<dbReference type="Pfam" id="PF00733">
    <property type="entry name" value="Asn_synthase"/>
    <property type="match status" value="1"/>
</dbReference>
<feature type="binding site" evidence="9">
    <location>
        <position position="291"/>
    </location>
    <ligand>
        <name>ATP</name>
        <dbReference type="ChEBI" id="CHEBI:30616"/>
    </ligand>
</feature>
<dbReference type="InterPro" id="IPR017932">
    <property type="entry name" value="GATase_2_dom"/>
</dbReference>
<keyword evidence="13" id="KW-1185">Reference proteome</keyword>
<dbReference type="InterPro" id="IPR033738">
    <property type="entry name" value="AsnB_N"/>
</dbReference>
<evidence type="ECO:0000256" key="3">
    <source>
        <dbReference type="ARBA" id="ARBA00012737"/>
    </source>
</evidence>
<evidence type="ECO:0000256" key="5">
    <source>
        <dbReference type="ARBA" id="ARBA00022840"/>
    </source>
</evidence>
<keyword evidence="8" id="KW-0028">Amino-acid biosynthesis</keyword>
<gene>
    <name evidence="12" type="ORF">H3H39_09490</name>
</gene>
<keyword evidence="5 9" id="KW-0067">ATP-binding</keyword>
<dbReference type="GO" id="GO:0004066">
    <property type="term" value="F:asparagine synthase (glutamine-hydrolyzing) activity"/>
    <property type="evidence" value="ECO:0007669"/>
    <property type="project" value="UniProtKB-EC"/>
</dbReference>
<evidence type="ECO:0000259" key="11">
    <source>
        <dbReference type="PROSITE" id="PS51278"/>
    </source>
</evidence>
<comment type="pathway">
    <text evidence="1">Amino-acid biosynthesis; L-asparagine biosynthesis; L-asparagine from L-aspartate (L-Gln route): step 1/1.</text>
</comment>
<comment type="similarity">
    <text evidence="2">Belongs to the asparagine synthetase family.</text>
</comment>
<evidence type="ECO:0000256" key="4">
    <source>
        <dbReference type="ARBA" id="ARBA00022741"/>
    </source>
</evidence>
<dbReference type="EC" id="6.3.5.4" evidence="3"/>
<evidence type="ECO:0000256" key="10">
    <source>
        <dbReference type="PIRSR" id="PIRSR001589-3"/>
    </source>
</evidence>
<dbReference type="InterPro" id="IPR029055">
    <property type="entry name" value="Ntn_hydrolases_N"/>
</dbReference>
<dbReference type="PANTHER" id="PTHR43284:SF1">
    <property type="entry name" value="ASPARAGINE SYNTHETASE"/>
    <property type="match status" value="1"/>
</dbReference>
<dbReference type="Proteomes" id="UP000573499">
    <property type="component" value="Unassembled WGS sequence"/>
</dbReference>
<evidence type="ECO:0000256" key="2">
    <source>
        <dbReference type="ARBA" id="ARBA00005752"/>
    </source>
</evidence>
<dbReference type="InterPro" id="IPR001962">
    <property type="entry name" value="Asn_synthase"/>
</dbReference>
<dbReference type="InterPro" id="IPR006426">
    <property type="entry name" value="Asn_synth_AEB"/>
</dbReference>
<dbReference type="Gene3D" id="3.40.50.620">
    <property type="entry name" value="HUPs"/>
    <property type="match status" value="2"/>
</dbReference>
<protein>
    <recommendedName>
        <fullName evidence="3">asparagine synthase (glutamine-hydrolyzing)</fullName>
        <ecNumber evidence="3">6.3.5.4</ecNumber>
    </recommendedName>
</protein>
<dbReference type="SUPFAM" id="SSF56235">
    <property type="entry name" value="N-terminal nucleophile aminohydrolases (Ntn hydrolases)"/>
    <property type="match status" value="1"/>
</dbReference>
<dbReference type="GO" id="GO:0006529">
    <property type="term" value="P:asparagine biosynthetic process"/>
    <property type="evidence" value="ECO:0007669"/>
    <property type="project" value="UniProtKB-KW"/>
</dbReference>
<reference evidence="12 13" key="1">
    <citation type="submission" date="2020-07" db="EMBL/GenBank/DDBJ databases">
        <title>Novel species isolated from subtropical streams in China.</title>
        <authorList>
            <person name="Lu H."/>
        </authorList>
    </citation>
    <scope>NUCLEOTIDE SEQUENCE [LARGE SCALE GENOMIC DNA]</scope>
    <source>
        <strain evidence="12 13">LX47W</strain>
    </source>
</reference>
<feature type="site" description="Important for beta-aspartyl-AMP intermediate formation" evidence="10">
    <location>
        <position position="365"/>
    </location>
</feature>
<dbReference type="CDD" id="cd00712">
    <property type="entry name" value="AsnB"/>
    <property type="match status" value="1"/>
</dbReference>
<name>A0A7W2F8Y2_9BURK</name>
<dbReference type="InterPro" id="IPR017539">
    <property type="entry name" value="XrtA_amidotfase"/>
</dbReference>
<keyword evidence="6 8" id="KW-0315">Glutamine amidotransferase</keyword>
<feature type="binding site" evidence="9">
    <location>
        <position position="100"/>
    </location>
    <ligand>
        <name>L-glutamine</name>
        <dbReference type="ChEBI" id="CHEBI:58359"/>
    </ligand>
</feature>
<evidence type="ECO:0000256" key="9">
    <source>
        <dbReference type="PIRSR" id="PIRSR001589-2"/>
    </source>
</evidence>
<dbReference type="Pfam" id="PF13537">
    <property type="entry name" value="GATase_7"/>
    <property type="match status" value="1"/>
</dbReference>
<proteinExistence type="inferred from homology"/>
<dbReference type="GO" id="GO:0016740">
    <property type="term" value="F:transferase activity"/>
    <property type="evidence" value="ECO:0007669"/>
    <property type="project" value="UniProtKB-KW"/>
</dbReference>
<dbReference type="SUPFAM" id="SSF52402">
    <property type="entry name" value="Adenine nucleotide alpha hydrolases-like"/>
    <property type="match status" value="1"/>
</dbReference>
<dbReference type="CDD" id="cd01991">
    <property type="entry name" value="Asn_synthase_B_C"/>
    <property type="match status" value="1"/>
</dbReference>
<dbReference type="InterPro" id="IPR051786">
    <property type="entry name" value="ASN_synthetase/amidase"/>
</dbReference>
<dbReference type="NCBIfam" id="TIGR03108">
    <property type="entry name" value="eps_aminotran_1"/>
    <property type="match status" value="1"/>
</dbReference>
<sequence length="640" mass="71248">MCAIVGLFDMHGMSEPDHSLLERMNASMRHRGPDGGGSHHEPGLGLAHRRLSVIDVSAGHQPMYNEDHSVVLVYNGEIYNFQSLVRELRQYGHVFRTHCDTEVIVHAWEQWGVRCVERFRGMFAFALWDRNAQTLFLARDRLGVKPLYYAQLDHGQLVFASELKALLLHPAMRRTLDPMAVEEYFAYGYVPDPRTILAQARKLPPGHTLCVRKGGGLGAPQPYWDVPFAPVAVASEAQAAEELTARLADAVRMRLVADVPLGAFLSGGVDSSAVVAMMAQCTHEPVNTCAIGFADQRYDESAYARLVASHCATRHHELRLDGDDTGLIDRLATLYDEPFADSSALPTYRVCQLARQRVTVALSGDGGDENLAGYARYRWHVQEERWRARIPALLRRPVCAALGHAYPRAPWLPRPLRAKATLQAMARDTIGAYFHSIAIMDDDARTRLFSPSFKASLGGYRAIDVLRRHAAASPAADPLSQVQYLDLKTYLPGDILTKVDRASMAHGLEVRVPLLDHELVSWISGLPPQMKLKGNEGKHLFKLAMAPYLPDAVLHRPKMGFAVPMAGWVAGPLRPRLQRCAQDGALADSGIFNMDYVRQLVDEQFNGQRDHSAALWSLLMFDCFLRQVLDQPEGAERRAA</sequence>
<dbReference type="Gene3D" id="3.60.20.10">
    <property type="entry name" value="Glutamine Phosphoribosylpyrophosphate, subunit 1, domain 1"/>
    <property type="match status" value="1"/>
</dbReference>
<evidence type="ECO:0000256" key="1">
    <source>
        <dbReference type="ARBA" id="ARBA00005187"/>
    </source>
</evidence>
<feature type="domain" description="Glutamine amidotransferase type-2" evidence="11">
    <location>
        <begin position="2"/>
        <end position="214"/>
    </location>
</feature>
<feature type="active site" description="For GATase activity" evidence="8">
    <location>
        <position position="2"/>
    </location>
</feature>
<comment type="caution">
    <text evidence="12">The sequence shown here is derived from an EMBL/GenBank/DDBJ whole genome shotgun (WGS) entry which is preliminary data.</text>
</comment>
<evidence type="ECO:0000313" key="13">
    <source>
        <dbReference type="Proteomes" id="UP000573499"/>
    </source>
</evidence>
<accession>A0A7W2F8Y2</accession>
<evidence type="ECO:0000313" key="12">
    <source>
        <dbReference type="EMBL" id="MBA5687275.1"/>
    </source>
</evidence>
<dbReference type="EMBL" id="JACEZU010000004">
    <property type="protein sequence ID" value="MBA5687275.1"/>
    <property type="molecule type" value="Genomic_DNA"/>
</dbReference>
<evidence type="ECO:0000256" key="6">
    <source>
        <dbReference type="ARBA" id="ARBA00022962"/>
    </source>
</evidence>
<dbReference type="GO" id="GO:0005829">
    <property type="term" value="C:cytosol"/>
    <property type="evidence" value="ECO:0007669"/>
    <property type="project" value="TreeGrafter"/>
</dbReference>
<keyword evidence="12" id="KW-0808">Transferase</keyword>
<dbReference type="InterPro" id="IPR014729">
    <property type="entry name" value="Rossmann-like_a/b/a_fold"/>
</dbReference>
<dbReference type="AlphaFoldDB" id="A0A7W2F8Y2"/>
<dbReference type="PIRSF" id="PIRSF001589">
    <property type="entry name" value="Asn_synthetase_glu-h"/>
    <property type="match status" value="1"/>
</dbReference>
<dbReference type="RefSeq" id="WP_182153135.1">
    <property type="nucleotide sequence ID" value="NZ_JACEZU010000004.1"/>
</dbReference>
<keyword evidence="4 9" id="KW-0547">Nucleotide-binding</keyword>
<evidence type="ECO:0000256" key="8">
    <source>
        <dbReference type="PIRSR" id="PIRSR001589-1"/>
    </source>
</evidence>
<feature type="binding site" evidence="9">
    <location>
        <begin position="363"/>
        <end position="364"/>
    </location>
    <ligand>
        <name>ATP</name>
        <dbReference type="ChEBI" id="CHEBI:30616"/>
    </ligand>
</feature>
<dbReference type="GO" id="GO:0005524">
    <property type="term" value="F:ATP binding"/>
    <property type="evidence" value="ECO:0007669"/>
    <property type="project" value="UniProtKB-KW"/>
</dbReference>